<proteinExistence type="inferred from homology"/>
<sequence>MTILTSAVENFRAEARAWLAARLPPRPPRNRVSEPPVWGVGSDSVDVFPSVDPVAEAEKTMAAAAWQTTKYDAGYGAIAWETEYGGRGLSAEFDRAFRKEEAAFETPETSEILAVTLGLVAPTIRMHGDDHLRRSMIPSLLRAEVLACQLFSEPGAGSDLASLTSHAVRDGDSWIINGQKVWTSGARVCQYGEAICRTDRSLPKHDGLTVFLVPLDTPGVEIRPIRQMTGGSSFNEVFFNDVRVPDRLRIGEVGEGWRVALTTLGYERSTSQHTSPGGSFRRLLELARHLEVTNDPLVRQNLMKAFTYNRVLHYTNQRIAAGSKAGAAPGPEGSIRKLAWVRSLTYTGEAAMRILGARIAADTGEWGTYAWSQHILGAPGYHIAGGSDEIQRNIIAERVLKLPADPRVGAARNAPG</sequence>
<dbReference type="FunFam" id="2.40.110.10:FF:000011">
    <property type="entry name" value="Acyl-CoA dehydrogenase FadE34"/>
    <property type="match status" value="1"/>
</dbReference>
<dbReference type="Pfam" id="PF02771">
    <property type="entry name" value="Acyl-CoA_dh_N"/>
    <property type="match status" value="1"/>
</dbReference>
<dbReference type="Gene3D" id="1.10.540.10">
    <property type="entry name" value="Acyl-CoA dehydrogenase/oxidase, N-terminal domain"/>
    <property type="match status" value="1"/>
</dbReference>
<dbReference type="Gene3D" id="2.40.110.10">
    <property type="entry name" value="Butyryl-CoA Dehydrogenase, subunit A, domain 2"/>
    <property type="match status" value="1"/>
</dbReference>
<evidence type="ECO:0000256" key="1">
    <source>
        <dbReference type="ARBA" id="ARBA00001974"/>
    </source>
</evidence>
<evidence type="ECO:0000256" key="4">
    <source>
        <dbReference type="ARBA" id="ARBA00022827"/>
    </source>
</evidence>
<dbReference type="PANTHER" id="PTHR43292">
    <property type="entry name" value="ACYL-COA DEHYDROGENASE"/>
    <property type="match status" value="1"/>
</dbReference>
<dbReference type="InterPro" id="IPR006091">
    <property type="entry name" value="Acyl-CoA_Oxase/DH_mid-dom"/>
</dbReference>
<dbReference type="InterPro" id="IPR037069">
    <property type="entry name" value="AcylCoA_DH/ox_N_sf"/>
</dbReference>
<evidence type="ECO:0000256" key="2">
    <source>
        <dbReference type="ARBA" id="ARBA00009347"/>
    </source>
</evidence>
<evidence type="ECO:0000256" key="3">
    <source>
        <dbReference type="ARBA" id="ARBA00022630"/>
    </source>
</evidence>
<dbReference type="InterPro" id="IPR052161">
    <property type="entry name" value="Mycobact_Acyl-CoA_DH"/>
</dbReference>
<dbReference type="GO" id="GO:0016627">
    <property type="term" value="F:oxidoreductase activity, acting on the CH-CH group of donors"/>
    <property type="evidence" value="ECO:0007669"/>
    <property type="project" value="InterPro"/>
</dbReference>
<dbReference type="Pfam" id="PF02770">
    <property type="entry name" value="Acyl-CoA_dh_M"/>
    <property type="match status" value="1"/>
</dbReference>
<dbReference type="InterPro" id="IPR036250">
    <property type="entry name" value="AcylCo_DH-like_C"/>
</dbReference>
<dbReference type="EMBL" id="AP022560">
    <property type="protein sequence ID" value="BBX04735.1"/>
    <property type="molecule type" value="Genomic_DNA"/>
</dbReference>
<feature type="domain" description="Acyl-CoA dehydrogenase/oxidase C-terminal" evidence="7">
    <location>
        <begin position="254"/>
        <end position="400"/>
    </location>
</feature>
<dbReference type="PANTHER" id="PTHR43292:SF4">
    <property type="entry name" value="ACYL-COA DEHYDROGENASE FADE34"/>
    <property type="match status" value="1"/>
</dbReference>
<keyword evidence="4 6" id="KW-0274">FAD</keyword>
<evidence type="ECO:0000259" key="7">
    <source>
        <dbReference type="Pfam" id="PF00441"/>
    </source>
</evidence>
<evidence type="ECO:0000259" key="8">
    <source>
        <dbReference type="Pfam" id="PF02770"/>
    </source>
</evidence>
<evidence type="ECO:0000313" key="11">
    <source>
        <dbReference type="Proteomes" id="UP000466681"/>
    </source>
</evidence>
<keyword evidence="5 6" id="KW-0560">Oxidoreductase</keyword>
<feature type="domain" description="Acyl-CoA oxidase/dehydrogenase middle" evidence="8">
    <location>
        <begin position="148"/>
        <end position="242"/>
    </location>
</feature>
<dbReference type="InterPro" id="IPR009075">
    <property type="entry name" value="AcylCo_DH/oxidase_C"/>
</dbReference>
<reference evidence="10 11" key="1">
    <citation type="journal article" date="2019" name="Emerg. Microbes Infect.">
        <title>Comprehensive subspecies identification of 175 nontuberculous mycobacteria species based on 7547 genomic profiles.</title>
        <authorList>
            <person name="Matsumoto Y."/>
            <person name="Kinjo T."/>
            <person name="Motooka D."/>
            <person name="Nabeya D."/>
            <person name="Jung N."/>
            <person name="Uechi K."/>
            <person name="Horii T."/>
            <person name="Iida T."/>
            <person name="Fujita J."/>
            <person name="Nakamura S."/>
        </authorList>
    </citation>
    <scope>NUCLEOTIDE SEQUENCE [LARGE SCALE GENOMIC DNA]</scope>
    <source>
        <strain evidence="10 11">JCM 6375</strain>
    </source>
</reference>
<dbReference type="AlphaFoldDB" id="A0AAD1HFX3"/>
<protein>
    <submittedName>
        <fullName evidence="10">Acyl-CoA dehydrogenase</fullName>
    </submittedName>
</protein>
<dbReference type="InterPro" id="IPR046373">
    <property type="entry name" value="Acyl-CoA_Oxase/DH_mid-dom_sf"/>
</dbReference>
<dbReference type="KEGG" id="mmor:MMOR_56710"/>
<dbReference type="InterPro" id="IPR009100">
    <property type="entry name" value="AcylCoA_DH/oxidase_NM_dom_sf"/>
</dbReference>
<dbReference type="GO" id="GO:0005886">
    <property type="term" value="C:plasma membrane"/>
    <property type="evidence" value="ECO:0007669"/>
    <property type="project" value="TreeGrafter"/>
</dbReference>
<dbReference type="InterPro" id="IPR013786">
    <property type="entry name" value="AcylCoA_DH/ox_N"/>
</dbReference>
<comment type="similarity">
    <text evidence="2 6">Belongs to the acyl-CoA dehydrogenase family.</text>
</comment>
<feature type="domain" description="Acyl-CoA dehydrogenase/oxidase N-terminal" evidence="9">
    <location>
        <begin position="54"/>
        <end position="144"/>
    </location>
</feature>
<dbReference type="SUPFAM" id="SSF56645">
    <property type="entry name" value="Acyl-CoA dehydrogenase NM domain-like"/>
    <property type="match status" value="1"/>
</dbReference>
<keyword evidence="3 6" id="KW-0285">Flavoprotein</keyword>
<dbReference type="Proteomes" id="UP000466681">
    <property type="component" value="Chromosome"/>
</dbReference>
<name>A0AAD1HFX3_9MYCO</name>
<evidence type="ECO:0000259" key="9">
    <source>
        <dbReference type="Pfam" id="PF02771"/>
    </source>
</evidence>
<dbReference type="Pfam" id="PF00441">
    <property type="entry name" value="Acyl-CoA_dh_1"/>
    <property type="match status" value="1"/>
</dbReference>
<evidence type="ECO:0000313" key="10">
    <source>
        <dbReference type="EMBL" id="BBX04735.1"/>
    </source>
</evidence>
<dbReference type="SUPFAM" id="SSF47203">
    <property type="entry name" value="Acyl-CoA dehydrogenase C-terminal domain-like"/>
    <property type="match status" value="1"/>
</dbReference>
<keyword evidence="11" id="KW-1185">Reference proteome</keyword>
<evidence type="ECO:0000256" key="6">
    <source>
        <dbReference type="RuleBase" id="RU362125"/>
    </source>
</evidence>
<gene>
    <name evidence="10" type="primary">acd_8</name>
    <name evidence="10" type="ORF">MMOR_56710</name>
</gene>
<organism evidence="10 11">
    <name type="scientific">Mycolicibacterium moriokaense</name>
    <dbReference type="NCBI Taxonomy" id="39691"/>
    <lineage>
        <taxon>Bacteria</taxon>
        <taxon>Bacillati</taxon>
        <taxon>Actinomycetota</taxon>
        <taxon>Actinomycetes</taxon>
        <taxon>Mycobacteriales</taxon>
        <taxon>Mycobacteriaceae</taxon>
        <taxon>Mycolicibacterium</taxon>
    </lineage>
</organism>
<dbReference type="Gene3D" id="1.20.140.10">
    <property type="entry name" value="Butyryl-CoA Dehydrogenase, subunit A, domain 3"/>
    <property type="match status" value="1"/>
</dbReference>
<dbReference type="GO" id="GO:0050660">
    <property type="term" value="F:flavin adenine dinucleotide binding"/>
    <property type="evidence" value="ECO:0007669"/>
    <property type="project" value="InterPro"/>
</dbReference>
<accession>A0AAD1HFX3</accession>
<evidence type="ECO:0000256" key="5">
    <source>
        <dbReference type="ARBA" id="ARBA00023002"/>
    </source>
</evidence>
<comment type="cofactor">
    <cofactor evidence="1 6">
        <name>FAD</name>
        <dbReference type="ChEBI" id="CHEBI:57692"/>
    </cofactor>
</comment>